<dbReference type="RefSeq" id="WP_303679495.1">
    <property type="nucleotide sequence ID" value="NZ_MNTG01000014.1"/>
</dbReference>
<feature type="compositionally biased region" description="Basic and acidic residues" evidence="1">
    <location>
        <begin position="1"/>
        <end position="32"/>
    </location>
</feature>
<dbReference type="AlphaFoldDB" id="A0A1Q6R8D0"/>
<comment type="caution">
    <text evidence="2">The sequence shown here is derived from an EMBL/GenBank/DDBJ whole genome shotgun (WGS) entry which is preliminary data.</text>
</comment>
<evidence type="ECO:0000313" key="2">
    <source>
        <dbReference type="EMBL" id="OLA38570.1"/>
    </source>
</evidence>
<name>A0A1Q6R8D0_9FIRM</name>
<feature type="region of interest" description="Disordered" evidence="1">
    <location>
        <begin position="1"/>
        <end position="40"/>
    </location>
</feature>
<evidence type="ECO:0000313" key="3">
    <source>
        <dbReference type="Proteomes" id="UP000186777"/>
    </source>
</evidence>
<sequence>MAKVKDLNHRTYADKETGKIQREDMIEPHSLADSRNNNQAAGERAMTANMEKLKEAKKCRYAQSVHILNELKKRMPRLAYMSLQKHSKKLILRQVARTCRVSAF</sequence>
<organism evidence="2 3">
    <name type="scientific">Phascolarctobacterium succinatutens</name>
    <dbReference type="NCBI Taxonomy" id="626940"/>
    <lineage>
        <taxon>Bacteria</taxon>
        <taxon>Bacillati</taxon>
        <taxon>Bacillota</taxon>
        <taxon>Negativicutes</taxon>
        <taxon>Acidaminococcales</taxon>
        <taxon>Acidaminococcaceae</taxon>
        <taxon>Phascolarctobacterium</taxon>
    </lineage>
</organism>
<protein>
    <submittedName>
        <fullName evidence="2">Uncharacterized protein</fullName>
    </submittedName>
</protein>
<accession>A0A1Q6R8D0</accession>
<evidence type="ECO:0000256" key="1">
    <source>
        <dbReference type="SAM" id="MobiDB-lite"/>
    </source>
</evidence>
<reference evidence="2 3" key="1">
    <citation type="journal article" date="2016" name="Nat. Biotechnol.">
        <title>Measurement of bacterial replication rates in microbial communities.</title>
        <authorList>
            <person name="Brown C.T."/>
            <person name="Olm M.R."/>
            <person name="Thomas B.C."/>
            <person name="Banfield J.F."/>
        </authorList>
    </citation>
    <scope>NUCLEOTIDE SEQUENCE [LARGE SCALE GENOMIC DNA]</scope>
    <source>
        <strain evidence="2">46_33</strain>
    </source>
</reference>
<dbReference type="EMBL" id="MNTG01000014">
    <property type="protein sequence ID" value="OLA38570.1"/>
    <property type="molecule type" value="Genomic_DNA"/>
</dbReference>
<proteinExistence type="predicted"/>
<dbReference type="Proteomes" id="UP000186777">
    <property type="component" value="Unassembled WGS sequence"/>
</dbReference>
<gene>
    <name evidence="2" type="ORF">BHW43_03245</name>
</gene>